<feature type="chain" id="PRO_5003514135" evidence="1">
    <location>
        <begin position="25"/>
        <end position="112"/>
    </location>
</feature>
<keyword evidence="1" id="KW-0732">Signal</keyword>
<gene>
    <name evidence="2" type="ordered locus">SpiGrapes_1970</name>
</gene>
<feature type="signal peptide" evidence="1">
    <location>
        <begin position="1"/>
        <end position="24"/>
    </location>
</feature>
<reference evidence="2 3" key="1">
    <citation type="submission" date="2011-11" db="EMBL/GenBank/DDBJ databases">
        <title>Complete sequence of Spirochaeta sp. grapes.</title>
        <authorList>
            <consortium name="US DOE Joint Genome Institute"/>
            <person name="Lucas S."/>
            <person name="Han J."/>
            <person name="Lapidus A."/>
            <person name="Cheng J.-F."/>
            <person name="Goodwin L."/>
            <person name="Pitluck S."/>
            <person name="Peters L."/>
            <person name="Ovchinnikova G."/>
            <person name="Munk A.C."/>
            <person name="Detter J.C."/>
            <person name="Han C."/>
            <person name="Tapia R."/>
            <person name="Land M."/>
            <person name="Hauser L."/>
            <person name="Kyrpides N."/>
            <person name="Ivanova N."/>
            <person name="Pagani I."/>
            <person name="Ritalahtilisa K."/>
            <person name="Loeffler F."/>
            <person name="Woyke T."/>
        </authorList>
    </citation>
    <scope>NUCLEOTIDE SEQUENCE [LARGE SCALE GENOMIC DNA]</scope>
    <source>
        <strain evidence="3">ATCC BAA-1885 / DSM 22778 / Grapes</strain>
    </source>
</reference>
<dbReference type="RefSeq" id="WP_014270600.1">
    <property type="nucleotide sequence ID" value="NC_016633.1"/>
</dbReference>
<accession>G8QQB2</accession>
<dbReference type="KEGG" id="sgp:SpiGrapes_1970"/>
<protein>
    <submittedName>
        <fullName evidence="2">Uncharacterized protein</fullName>
    </submittedName>
</protein>
<evidence type="ECO:0000313" key="3">
    <source>
        <dbReference type="Proteomes" id="UP000005632"/>
    </source>
</evidence>
<dbReference type="Proteomes" id="UP000005632">
    <property type="component" value="Chromosome"/>
</dbReference>
<organism evidence="2 3">
    <name type="scientific">Sphaerochaeta pleomorpha (strain ATCC BAA-1885 / DSM 22778 / Grapes)</name>
    <dbReference type="NCBI Taxonomy" id="158190"/>
    <lineage>
        <taxon>Bacteria</taxon>
        <taxon>Pseudomonadati</taxon>
        <taxon>Spirochaetota</taxon>
        <taxon>Spirochaetia</taxon>
        <taxon>Spirochaetales</taxon>
        <taxon>Sphaerochaetaceae</taxon>
        <taxon>Sphaerochaeta</taxon>
    </lineage>
</organism>
<name>G8QQB2_SPHPG</name>
<dbReference type="STRING" id="158190.SpiGrapes_1970"/>
<dbReference type="HOGENOM" id="CLU_2144226_0_0_12"/>
<sequence>MNMKNKKFAIVMILIVVAVASVSAASYGNSRFANTAATQNQFFGRGNANAYSQTCLVTGEEPLAGTRMGIEGRGYGMYGSQGLDAELRETCLVTGEAPVYGSRLGSGMRWSR</sequence>
<dbReference type="AlphaFoldDB" id="G8QQB2"/>
<keyword evidence="3" id="KW-1185">Reference proteome</keyword>
<dbReference type="EMBL" id="CP003155">
    <property type="protein sequence ID" value="AEV29757.1"/>
    <property type="molecule type" value="Genomic_DNA"/>
</dbReference>
<evidence type="ECO:0000256" key="1">
    <source>
        <dbReference type="SAM" id="SignalP"/>
    </source>
</evidence>
<evidence type="ECO:0000313" key="2">
    <source>
        <dbReference type="EMBL" id="AEV29757.1"/>
    </source>
</evidence>
<proteinExistence type="predicted"/>